<evidence type="ECO:0000256" key="6">
    <source>
        <dbReference type="ARBA" id="ARBA00022989"/>
    </source>
</evidence>
<dbReference type="PANTHER" id="PTHR31595">
    <property type="entry name" value="LONG-CHAIN-ALCOHOL O-FATTY-ACYLTRANSFERASE 3-RELATED"/>
    <property type="match status" value="1"/>
</dbReference>
<evidence type="ECO:0000313" key="12">
    <source>
        <dbReference type="Proteomes" id="UP000193144"/>
    </source>
</evidence>
<keyword evidence="12" id="KW-1185">Reference proteome</keyword>
<dbReference type="PANTHER" id="PTHR31595:SF57">
    <property type="entry name" value="OS04G0481900 PROTEIN"/>
    <property type="match status" value="1"/>
</dbReference>
<keyword evidence="9" id="KW-0732">Signal</keyword>
<keyword evidence="5 8" id="KW-0812">Transmembrane</keyword>
<dbReference type="OrthoDB" id="1077582at2759"/>
<dbReference type="GO" id="GO:0006629">
    <property type="term" value="P:lipid metabolic process"/>
    <property type="evidence" value="ECO:0007669"/>
    <property type="project" value="InterPro"/>
</dbReference>
<evidence type="ECO:0000256" key="4">
    <source>
        <dbReference type="ARBA" id="ARBA00022679"/>
    </source>
</evidence>
<evidence type="ECO:0000259" key="10">
    <source>
        <dbReference type="Pfam" id="PF13813"/>
    </source>
</evidence>
<evidence type="ECO:0000256" key="7">
    <source>
        <dbReference type="ARBA" id="ARBA00023136"/>
    </source>
</evidence>
<evidence type="ECO:0000256" key="9">
    <source>
        <dbReference type="SAM" id="SignalP"/>
    </source>
</evidence>
<dbReference type="Proteomes" id="UP000193144">
    <property type="component" value="Unassembled WGS sequence"/>
</dbReference>
<accession>A0A1Y1ZY10</accession>
<keyword evidence="7 8" id="KW-0472">Membrane</keyword>
<feature type="transmembrane region" description="Helical" evidence="8">
    <location>
        <begin position="32"/>
        <end position="50"/>
    </location>
</feature>
<dbReference type="Pfam" id="PF13813">
    <property type="entry name" value="MBOAT_2"/>
    <property type="match status" value="1"/>
</dbReference>
<feature type="transmembrane region" description="Helical" evidence="8">
    <location>
        <begin position="212"/>
        <end position="230"/>
    </location>
</feature>
<feature type="signal peptide" evidence="9">
    <location>
        <begin position="1"/>
        <end position="24"/>
    </location>
</feature>
<evidence type="ECO:0000256" key="2">
    <source>
        <dbReference type="ARBA" id="ARBA00005179"/>
    </source>
</evidence>
<protein>
    <submittedName>
        <fullName evidence="11">Membrane bound O-acyl transferase family-domain-containing protein</fullName>
    </submittedName>
</protein>
<comment type="caution">
    <text evidence="11">The sequence shown here is derived from an EMBL/GenBank/DDBJ whole genome shotgun (WGS) entry which is preliminary data.</text>
</comment>
<keyword evidence="6 8" id="KW-1133">Transmembrane helix</keyword>
<proteinExistence type="inferred from homology"/>
<dbReference type="GO" id="GO:0016020">
    <property type="term" value="C:membrane"/>
    <property type="evidence" value="ECO:0007669"/>
    <property type="project" value="UniProtKB-SubCell"/>
</dbReference>
<reference evidence="11 12" key="1">
    <citation type="submission" date="2016-07" db="EMBL/GenBank/DDBJ databases">
        <title>Pervasive Adenine N6-methylation of Active Genes in Fungi.</title>
        <authorList>
            <consortium name="DOE Joint Genome Institute"/>
            <person name="Mondo S.J."/>
            <person name="Dannebaum R.O."/>
            <person name="Kuo R.C."/>
            <person name="Labutti K."/>
            <person name="Haridas S."/>
            <person name="Kuo A."/>
            <person name="Salamov A."/>
            <person name="Ahrendt S.R."/>
            <person name="Lipzen A."/>
            <person name="Sullivan W."/>
            <person name="Andreopoulos W.B."/>
            <person name="Clum A."/>
            <person name="Lindquist E."/>
            <person name="Daum C."/>
            <person name="Ramamoorthy G.K."/>
            <person name="Gryganskyi A."/>
            <person name="Culley D."/>
            <person name="Magnuson J.K."/>
            <person name="James T.Y."/>
            <person name="O'Malley M.A."/>
            <person name="Stajich J.E."/>
            <person name="Spatafora J.W."/>
            <person name="Visel A."/>
            <person name="Grigoriev I.V."/>
        </authorList>
    </citation>
    <scope>NUCLEOTIDE SEQUENCE [LARGE SCALE GENOMIC DNA]</scope>
    <source>
        <strain evidence="11 12">CBS 115471</strain>
    </source>
</reference>
<evidence type="ECO:0000313" key="11">
    <source>
        <dbReference type="EMBL" id="ORY14665.1"/>
    </source>
</evidence>
<comment type="subcellular location">
    <subcellularLocation>
        <location evidence="1">Membrane</location>
        <topology evidence="1">Multi-pass membrane protein</topology>
    </subcellularLocation>
</comment>
<evidence type="ECO:0000256" key="8">
    <source>
        <dbReference type="SAM" id="Phobius"/>
    </source>
</evidence>
<evidence type="ECO:0000256" key="5">
    <source>
        <dbReference type="ARBA" id="ARBA00022692"/>
    </source>
</evidence>
<dbReference type="GO" id="GO:0008374">
    <property type="term" value="F:O-acyltransferase activity"/>
    <property type="evidence" value="ECO:0007669"/>
    <property type="project" value="InterPro"/>
</dbReference>
<name>A0A1Y1ZY10_9PLEO</name>
<feature type="transmembrane region" description="Helical" evidence="8">
    <location>
        <begin position="350"/>
        <end position="372"/>
    </location>
</feature>
<dbReference type="AlphaFoldDB" id="A0A1Y1ZY10"/>
<dbReference type="InterPro" id="IPR032805">
    <property type="entry name" value="Wax_synthase_dom"/>
</dbReference>
<keyword evidence="4 11" id="KW-0808">Transferase</keyword>
<evidence type="ECO:0000256" key="3">
    <source>
        <dbReference type="ARBA" id="ARBA00007282"/>
    </source>
</evidence>
<organism evidence="11 12">
    <name type="scientific">Clohesyomyces aquaticus</name>
    <dbReference type="NCBI Taxonomy" id="1231657"/>
    <lineage>
        <taxon>Eukaryota</taxon>
        <taxon>Fungi</taxon>
        <taxon>Dikarya</taxon>
        <taxon>Ascomycota</taxon>
        <taxon>Pezizomycotina</taxon>
        <taxon>Dothideomycetes</taxon>
        <taxon>Pleosporomycetidae</taxon>
        <taxon>Pleosporales</taxon>
        <taxon>Lindgomycetaceae</taxon>
        <taxon>Clohesyomyces</taxon>
    </lineage>
</organism>
<feature type="domain" description="Wax synthase" evidence="10">
    <location>
        <begin position="230"/>
        <end position="322"/>
    </location>
</feature>
<feature type="chain" id="PRO_5012124074" evidence="9">
    <location>
        <begin position="25"/>
        <end position="403"/>
    </location>
</feature>
<dbReference type="EMBL" id="MCFA01000031">
    <property type="protein sequence ID" value="ORY14665.1"/>
    <property type="molecule type" value="Genomic_DNA"/>
</dbReference>
<evidence type="ECO:0000256" key="1">
    <source>
        <dbReference type="ARBA" id="ARBA00004141"/>
    </source>
</evidence>
<dbReference type="InterPro" id="IPR044851">
    <property type="entry name" value="Wax_synthase"/>
</dbReference>
<feature type="transmembrane region" description="Helical" evidence="8">
    <location>
        <begin position="278"/>
        <end position="296"/>
    </location>
</feature>
<comment type="similarity">
    <text evidence="3">Belongs to the wax synthase family.</text>
</comment>
<gene>
    <name evidence="11" type="ORF">BCR34DRAFT_479115</name>
</gene>
<comment type="pathway">
    <text evidence="2">Secondary metabolite biosynthesis.</text>
</comment>
<sequence length="403" mass="45675">MANSIAKILHIVLLVVQLLFLASPHFPGRNQILIIWIVTLAAASYAVGPVSDDPANAQPYTLLWSIWLATIEKCITAIRNNGRIEDHYWRNDRKPREASAMNSFGLQKLKWVAALMFNSRLVRWNLQVKNVPVASAQTRGRFLAVEISRLVKLVLVTDLLLQLGIRLFWTHPDGGRFESSKELAIGHPEILWSFGKVVVFACGPYFFMSMNYVAASIVAVALGLSVPADWPPLFGNIGDAITVRQFWGTFWHQSMRRPFTTFGHLAIDFFNIPRGSTLAFHVQIWTAFAISGFMHAQAMATLPRPYDITAAETTAGIMRFFLWQALAISIEDLVQRLFEHLGFEVERFGRLRFILGYLWVTWGMWVSLPCAADVMMRLRLTEKSFLSFTIFGPLVDYLPIPKV</sequence>